<dbReference type="HOGENOM" id="CLU_114057_0_0_11"/>
<gene>
    <name evidence="1" type="ORF">HMPREF9233_00342</name>
</gene>
<dbReference type="EMBL" id="AGWL01000002">
    <property type="protein sequence ID" value="EKU95555.1"/>
    <property type="molecule type" value="Genomic_DNA"/>
</dbReference>
<dbReference type="AlphaFoldDB" id="K9F244"/>
<dbReference type="PATRIC" id="fig|883066.3.peg.355"/>
<dbReference type="SUPFAM" id="SSF82784">
    <property type="entry name" value="OsmC-like"/>
    <property type="match status" value="1"/>
</dbReference>
<dbReference type="Proteomes" id="UP000009888">
    <property type="component" value="Unassembled WGS sequence"/>
</dbReference>
<comment type="caution">
    <text evidence="1">The sequence shown here is derived from an EMBL/GenBank/DDBJ whole genome shotgun (WGS) entry which is preliminary data.</text>
</comment>
<protein>
    <recommendedName>
        <fullName evidence="3">OsmC-like protein</fullName>
    </recommendedName>
</protein>
<dbReference type="Gene3D" id="3.30.300.20">
    <property type="match status" value="1"/>
</dbReference>
<keyword evidence="2" id="KW-1185">Reference proteome</keyword>
<evidence type="ECO:0000313" key="2">
    <source>
        <dbReference type="Proteomes" id="UP000009888"/>
    </source>
</evidence>
<dbReference type="STRING" id="202789.GCA_001457435_01796"/>
<dbReference type="InterPro" id="IPR015946">
    <property type="entry name" value="KH_dom-like_a/b"/>
</dbReference>
<proteinExistence type="predicted"/>
<evidence type="ECO:0008006" key="3">
    <source>
        <dbReference type="Google" id="ProtNLM"/>
    </source>
</evidence>
<reference evidence="1 2" key="1">
    <citation type="submission" date="2012-09" db="EMBL/GenBank/DDBJ databases">
        <title>The Genome Sequence of Actinobaculum massiliae ACS-171-V-COL2.</title>
        <authorList>
            <consortium name="The Broad Institute Genome Sequencing Platform"/>
            <person name="Earl A."/>
            <person name="Ward D."/>
            <person name="Feldgarden M."/>
            <person name="Gevers D."/>
            <person name="Saerens B."/>
            <person name="Vaneechoutte M."/>
            <person name="Walker B."/>
            <person name="Young S.K."/>
            <person name="Zeng Q."/>
            <person name="Gargeya S."/>
            <person name="Fitzgerald M."/>
            <person name="Haas B."/>
            <person name="Abouelleil A."/>
            <person name="Alvarado L."/>
            <person name="Arachchi H.M."/>
            <person name="Berlin A."/>
            <person name="Chapman S.B."/>
            <person name="Goldberg J."/>
            <person name="Griggs A."/>
            <person name="Gujja S."/>
            <person name="Hansen M."/>
            <person name="Howarth C."/>
            <person name="Imamovic A."/>
            <person name="Larimer J."/>
            <person name="McCowen C."/>
            <person name="Montmayeur A."/>
            <person name="Murphy C."/>
            <person name="Neiman D."/>
            <person name="Pearson M."/>
            <person name="Priest M."/>
            <person name="Roberts A."/>
            <person name="Saif S."/>
            <person name="Shea T."/>
            <person name="Sisk P."/>
            <person name="Sykes S."/>
            <person name="Wortman J."/>
            <person name="Nusbaum C."/>
            <person name="Birren B."/>
        </authorList>
    </citation>
    <scope>NUCLEOTIDE SEQUENCE [LARGE SCALE GENOMIC DNA]</scope>
    <source>
        <strain evidence="2">ACS-171-V-Col2</strain>
    </source>
</reference>
<organism evidence="1 2">
    <name type="scientific">Actinobaculum massiliense ACS-171-V-Col2</name>
    <dbReference type="NCBI Taxonomy" id="883066"/>
    <lineage>
        <taxon>Bacteria</taxon>
        <taxon>Bacillati</taxon>
        <taxon>Actinomycetota</taxon>
        <taxon>Actinomycetes</taxon>
        <taxon>Actinomycetales</taxon>
        <taxon>Actinomycetaceae</taxon>
        <taxon>Actinobaculum</taxon>
    </lineage>
</organism>
<evidence type="ECO:0000313" key="1">
    <source>
        <dbReference type="EMBL" id="EKU95555.1"/>
    </source>
</evidence>
<sequence length="176" mass="19051">MGVYRAGLRYLEVLAVTWPALRGAAASAADAAKKSLREAEMATREVWGERRGSLHYVGRNARGATVEIGKGEGQFSPGELLKLALAGCAALSADHRLETKLGEDFEAELDVDATYDEAGNRYTAFAVALHTDLGELPEAEVQLLKERAIRAIERICTVGRTLDAGTNHTIDIQRNN</sequence>
<name>K9F244_9ACTO</name>
<accession>K9F244</accession>
<dbReference type="InterPro" id="IPR036102">
    <property type="entry name" value="OsmC/Ohrsf"/>
</dbReference>
<dbReference type="Pfam" id="PF02566">
    <property type="entry name" value="OsmC"/>
    <property type="match status" value="1"/>
</dbReference>
<dbReference type="eggNOG" id="COG1765">
    <property type="taxonomic scope" value="Bacteria"/>
</dbReference>
<dbReference type="InterPro" id="IPR003718">
    <property type="entry name" value="OsmC/Ohr_fam"/>
</dbReference>